<dbReference type="SUPFAM" id="SSF46894">
    <property type="entry name" value="C-terminal effector domain of the bipartite response regulators"/>
    <property type="match status" value="1"/>
</dbReference>
<dbReference type="EMBL" id="FOQH01000005">
    <property type="protein sequence ID" value="SFI28116.1"/>
    <property type="molecule type" value="Genomic_DNA"/>
</dbReference>
<evidence type="ECO:0000313" key="3">
    <source>
        <dbReference type="Proteomes" id="UP000199377"/>
    </source>
</evidence>
<reference evidence="2 3" key="1">
    <citation type="submission" date="2016-10" db="EMBL/GenBank/DDBJ databases">
        <authorList>
            <person name="de Groot N.N."/>
        </authorList>
    </citation>
    <scope>NUCLEOTIDE SEQUENCE [LARGE SCALE GENOMIC DNA]</scope>
    <source>
        <strain evidence="2 3">CGMCC 1.11030</strain>
    </source>
</reference>
<dbReference type="InterPro" id="IPR000792">
    <property type="entry name" value="Tscrpt_reg_LuxR_C"/>
</dbReference>
<gene>
    <name evidence="2" type="ORF">SAMN05216258_105391</name>
</gene>
<dbReference type="Proteomes" id="UP000199377">
    <property type="component" value="Unassembled WGS sequence"/>
</dbReference>
<evidence type="ECO:0000313" key="2">
    <source>
        <dbReference type="EMBL" id="SFI28116.1"/>
    </source>
</evidence>
<evidence type="ECO:0000259" key="1">
    <source>
        <dbReference type="SMART" id="SM00421"/>
    </source>
</evidence>
<organism evidence="2 3">
    <name type="scientific">Albimonas pacifica</name>
    <dbReference type="NCBI Taxonomy" id="1114924"/>
    <lineage>
        <taxon>Bacteria</taxon>
        <taxon>Pseudomonadati</taxon>
        <taxon>Pseudomonadota</taxon>
        <taxon>Alphaproteobacteria</taxon>
        <taxon>Rhodobacterales</taxon>
        <taxon>Paracoccaceae</taxon>
        <taxon>Albimonas</taxon>
    </lineage>
</organism>
<dbReference type="InterPro" id="IPR036388">
    <property type="entry name" value="WH-like_DNA-bd_sf"/>
</dbReference>
<dbReference type="Gene3D" id="1.10.10.10">
    <property type="entry name" value="Winged helix-like DNA-binding domain superfamily/Winged helix DNA-binding domain"/>
    <property type="match status" value="1"/>
</dbReference>
<protein>
    <submittedName>
        <fullName evidence="2">DNA-binding transcriptional regulator, CsgD family</fullName>
    </submittedName>
</protein>
<proteinExistence type="predicted"/>
<dbReference type="GO" id="GO:0006355">
    <property type="term" value="P:regulation of DNA-templated transcription"/>
    <property type="evidence" value="ECO:0007669"/>
    <property type="project" value="InterPro"/>
</dbReference>
<keyword evidence="3" id="KW-1185">Reference proteome</keyword>
<dbReference type="STRING" id="1114924.SAMN05216258_105391"/>
<keyword evidence="2" id="KW-0238">DNA-binding</keyword>
<dbReference type="Pfam" id="PF00196">
    <property type="entry name" value="GerE"/>
    <property type="match status" value="1"/>
</dbReference>
<name>A0A1I3GXM9_9RHOB</name>
<accession>A0A1I3GXM9</accession>
<sequence length="90" mass="9547">MVRDPEASTLATDCLRDLFGFTRMEAIIAADLAGGLSLDAVARRRGIGGATVRSHLKRILTKTGTHRQAQAVALIARSVAGLNKDCAFLP</sequence>
<dbReference type="AlphaFoldDB" id="A0A1I3GXM9"/>
<dbReference type="GO" id="GO:0003677">
    <property type="term" value="F:DNA binding"/>
    <property type="evidence" value="ECO:0007669"/>
    <property type="project" value="UniProtKB-KW"/>
</dbReference>
<dbReference type="SMART" id="SM00421">
    <property type="entry name" value="HTH_LUXR"/>
    <property type="match status" value="1"/>
</dbReference>
<feature type="domain" description="HTH luxR-type" evidence="1">
    <location>
        <begin position="18"/>
        <end position="75"/>
    </location>
</feature>
<dbReference type="InterPro" id="IPR016032">
    <property type="entry name" value="Sig_transdc_resp-reg_C-effctor"/>
</dbReference>